<gene>
    <name evidence="2" type="ORF">Cyrtocomes_00296</name>
</gene>
<evidence type="ECO:0000313" key="2">
    <source>
        <dbReference type="EMBL" id="MDZ5761933.1"/>
    </source>
</evidence>
<dbReference type="CDD" id="cd16325">
    <property type="entry name" value="LolA"/>
    <property type="match status" value="1"/>
</dbReference>
<dbReference type="RefSeq" id="WP_322497432.1">
    <property type="nucleotide sequence ID" value="NZ_JARGYT010000011.1"/>
</dbReference>
<dbReference type="PANTHER" id="PTHR35869:SF1">
    <property type="entry name" value="OUTER-MEMBRANE LIPOPROTEIN CARRIER PROTEIN"/>
    <property type="match status" value="1"/>
</dbReference>
<reference evidence="2 3" key="1">
    <citation type="submission" date="2023-02" db="EMBL/GenBank/DDBJ databases">
        <title>Host association and intracellularity evolved multiple times independently in the Rickettsiales.</title>
        <authorList>
            <person name="Castelli M."/>
            <person name="Nardi T."/>
            <person name="Gammuto L."/>
            <person name="Bellinzona G."/>
            <person name="Sabaneyeva E."/>
            <person name="Potekhin A."/>
            <person name="Serra V."/>
            <person name="Petroni G."/>
            <person name="Sassera D."/>
        </authorList>
    </citation>
    <scope>NUCLEOTIDE SEQUENCE [LARGE SCALE GENOMIC DNA]</scope>
    <source>
        <strain evidence="2 3">BOD18</strain>
    </source>
</reference>
<dbReference type="Pfam" id="PF03548">
    <property type="entry name" value="LolA"/>
    <property type="match status" value="1"/>
</dbReference>
<evidence type="ECO:0000313" key="3">
    <source>
        <dbReference type="Proteomes" id="UP001293791"/>
    </source>
</evidence>
<keyword evidence="2" id="KW-0449">Lipoprotein</keyword>
<name>A0ABU5L734_9RICK</name>
<dbReference type="InterPro" id="IPR004564">
    <property type="entry name" value="OM_lipoprot_carrier_LolA-like"/>
</dbReference>
<sequence length="178" mass="20480">MCGTCGAKITKHRVLEHINSTDSMQANFTEIKTDFSKSYGTILLSKDGRTKICYEHPRKITIIKNNGIILHYDHELDELSQFKNKDNLLESLLSNKLNADSEITCQDQNCVVTITDGSERSIAITLISTEKDELEVKSINIIDGDLQSIMEFKNLKRNIKLNPNMFYFERDHNKLFDY</sequence>
<dbReference type="SUPFAM" id="SSF89392">
    <property type="entry name" value="Prokaryotic lipoproteins and lipoprotein localization factors"/>
    <property type="match status" value="1"/>
</dbReference>
<keyword evidence="3" id="KW-1185">Reference proteome</keyword>
<dbReference type="Proteomes" id="UP001293791">
    <property type="component" value="Unassembled WGS sequence"/>
</dbReference>
<proteinExistence type="predicted"/>
<comment type="caution">
    <text evidence="2">The sequence shown here is derived from an EMBL/GenBank/DDBJ whole genome shotgun (WGS) entry which is preliminary data.</text>
</comment>
<keyword evidence="1" id="KW-0732">Signal</keyword>
<dbReference type="Gene3D" id="2.50.20.10">
    <property type="entry name" value="Lipoprotein localisation LolA/LolB/LppX"/>
    <property type="match status" value="1"/>
</dbReference>
<organism evidence="2 3">
    <name type="scientific">Candidatus Cyrtobacter comes</name>
    <dbReference type="NCBI Taxonomy" id="675776"/>
    <lineage>
        <taxon>Bacteria</taxon>
        <taxon>Pseudomonadati</taxon>
        <taxon>Pseudomonadota</taxon>
        <taxon>Alphaproteobacteria</taxon>
        <taxon>Rickettsiales</taxon>
        <taxon>Candidatus Midichloriaceae</taxon>
        <taxon>Candidatus Cyrtobacter</taxon>
    </lineage>
</organism>
<protein>
    <submittedName>
        <fullName evidence="2">Outer-membrane lipoprotein carrier protein</fullName>
    </submittedName>
</protein>
<evidence type="ECO:0000256" key="1">
    <source>
        <dbReference type="ARBA" id="ARBA00022729"/>
    </source>
</evidence>
<dbReference type="EMBL" id="JARGYT010000011">
    <property type="protein sequence ID" value="MDZ5761933.1"/>
    <property type="molecule type" value="Genomic_DNA"/>
</dbReference>
<dbReference type="PANTHER" id="PTHR35869">
    <property type="entry name" value="OUTER-MEMBRANE LIPOPROTEIN CARRIER PROTEIN"/>
    <property type="match status" value="1"/>
</dbReference>
<dbReference type="InterPro" id="IPR029046">
    <property type="entry name" value="LolA/LolB/LppX"/>
</dbReference>
<accession>A0ABU5L734</accession>